<gene>
    <name evidence="2" type="ORF">AURDEDRAFT_175762</name>
</gene>
<dbReference type="EMBL" id="JH687901">
    <property type="protein sequence ID" value="EJD35184.1"/>
    <property type="molecule type" value="Genomic_DNA"/>
</dbReference>
<evidence type="ECO:0000256" key="1">
    <source>
        <dbReference type="SAM" id="MobiDB-lite"/>
    </source>
</evidence>
<sequence length="281" mass="30464">MAEISSPALDSRVKAIDANLTAMGRLAANYVDQDSTHNRTQETDETALRILQYHASEIWTHVQAAPDLASRLERSVCVLLYRLALGHRVHLYMSSQGEPVPRKSSTQDLRAKPRPERVMIEGAGLRPVEATERQGDDEIYDIPHPIAASISSMESDGDPELSELLGSVSVADLVPGSLDELCVRLAAATPLNAPVLKQIKRPPSVLGLDLEPLDDADAQLSGTLHGAPAGDELHESSEHTSYTTFLARVPMRSPSLPSTCGGVRTHSSRSLRMNPLDRSGR</sequence>
<organism evidence="2 3">
    <name type="scientific">Auricularia subglabra (strain TFB-10046 / SS5)</name>
    <name type="common">White-rot fungus</name>
    <name type="synonym">Auricularia delicata (strain TFB10046)</name>
    <dbReference type="NCBI Taxonomy" id="717982"/>
    <lineage>
        <taxon>Eukaryota</taxon>
        <taxon>Fungi</taxon>
        <taxon>Dikarya</taxon>
        <taxon>Basidiomycota</taxon>
        <taxon>Agaricomycotina</taxon>
        <taxon>Agaricomycetes</taxon>
        <taxon>Auriculariales</taxon>
        <taxon>Auriculariaceae</taxon>
        <taxon>Auricularia</taxon>
    </lineage>
</organism>
<proteinExistence type="predicted"/>
<protein>
    <submittedName>
        <fullName evidence="2">Uncharacterized protein</fullName>
    </submittedName>
</protein>
<dbReference type="KEGG" id="adl:AURDEDRAFT_175762"/>
<keyword evidence="3" id="KW-1185">Reference proteome</keyword>
<reference evidence="3" key="1">
    <citation type="journal article" date="2012" name="Science">
        <title>The Paleozoic origin of enzymatic lignin decomposition reconstructed from 31 fungal genomes.</title>
        <authorList>
            <person name="Floudas D."/>
            <person name="Binder M."/>
            <person name="Riley R."/>
            <person name="Barry K."/>
            <person name="Blanchette R.A."/>
            <person name="Henrissat B."/>
            <person name="Martinez A.T."/>
            <person name="Otillar R."/>
            <person name="Spatafora J.W."/>
            <person name="Yadav J.S."/>
            <person name="Aerts A."/>
            <person name="Benoit I."/>
            <person name="Boyd A."/>
            <person name="Carlson A."/>
            <person name="Copeland A."/>
            <person name="Coutinho P.M."/>
            <person name="de Vries R.P."/>
            <person name="Ferreira P."/>
            <person name="Findley K."/>
            <person name="Foster B."/>
            <person name="Gaskell J."/>
            <person name="Glotzer D."/>
            <person name="Gorecki P."/>
            <person name="Heitman J."/>
            <person name="Hesse C."/>
            <person name="Hori C."/>
            <person name="Igarashi K."/>
            <person name="Jurgens J.A."/>
            <person name="Kallen N."/>
            <person name="Kersten P."/>
            <person name="Kohler A."/>
            <person name="Kuees U."/>
            <person name="Kumar T.K.A."/>
            <person name="Kuo A."/>
            <person name="LaButti K."/>
            <person name="Larrondo L.F."/>
            <person name="Lindquist E."/>
            <person name="Ling A."/>
            <person name="Lombard V."/>
            <person name="Lucas S."/>
            <person name="Lundell T."/>
            <person name="Martin R."/>
            <person name="McLaughlin D.J."/>
            <person name="Morgenstern I."/>
            <person name="Morin E."/>
            <person name="Murat C."/>
            <person name="Nagy L.G."/>
            <person name="Nolan M."/>
            <person name="Ohm R.A."/>
            <person name="Patyshakuliyeva A."/>
            <person name="Rokas A."/>
            <person name="Ruiz-Duenas F.J."/>
            <person name="Sabat G."/>
            <person name="Salamov A."/>
            <person name="Samejima M."/>
            <person name="Schmutz J."/>
            <person name="Slot J.C."/>
            <person name="St John F."/>
            <person name="Stenlid J."/>
            <person name="Sun H."/>
            <person name="Sun S."/>
            <person name="Syed K."/>
            <person name="Tsang A."/>
            <person name="Wiebenga A."/>
            <person name="Young D."/>
            <person name="Pisabarro A."/>
            <person name="Eastwood D.C."/>
            <person name="Martin F."/>
            <person name="Cullen D."/>
            <person name="Grigoriev I.V."/>
            <person name="Hibbett D.S."/>
        </authorList>
    </citation>
    <scope>NUCLEOTIDE SEQUENCE [LARGE SCALE GENOMIC DNA]</scope>
    <source>
        <strain evidence="3">TFB10046</strain>
    </source>
</reference>
<dbReference type="Proteomes" id="UP000006514">
    <property type="component" value="Unassembled WGS sequence"/>
</dbReference>
<dbReference type="InParanoid" id="J0CX00"/>
<evidence type="ECO:0000313" key="2">
    <source>
        <dbReference type="EMBL" id="EJD35184.1"/>
    </source>
</evidence>
<dbReference type="AlphaFoldDB" id="J0CX00"/>
<accession>J0CX00</accession>
<feature type="region of interest" description="Disordered" evidence="1">
    <location>
        <begin position="219"/>
        <end position="281"/>
    </location>
</feature>
<name>J0CX00_AURST</name>
<evidence type="ECO:0000313" key="3">
    <source>
        <dbReference type="Proteomes" id="UP000006514"/>
    </source>
</evidence>